<keyword evidence="1" id="KW-0732">Signal</keyword>
<reference evidence="2 3" key="1">
    <citation type="submission" date="2019-02" db="EMBL/GenBank/DDBJ databases">
        <title>Deep-cultivation of Planctomycetes and their phenomic and genomic characterization uncovers novel biology.</title>
        <authorList>
            <person name="Wiegand S."/>
            <person name="Jogler M."/>
            <person name="Boedeker C."/>
            <person name="Pinto D."/>
            <person name="Vollmers J."/>
            <person name="Rivas-Marin E."/>
            <person name="Kohn T."/>
            <person name="Peeters S.H."/>
            <person name="Heuer A."/>
            <person name="Rast P."/>
            <person name="Oberbeckmann S."/>
            <person name="Bunk B."/>
            <person name="Jeske O."/>
            <person name="Meyerdierks A."/>
            <person name="Storesund J.E."/>
            <person name="Kallscheuer N."/>
            <person name="Luecker S."/>
            <person name="Lage O.M."/>
            <person name="Pohl T."/>
            <person name="Merkel B.J."/>
            <person name="Hornburger P."/>
            <person name="Mueller R.-W."/>
            <person name="Bruemmer F."/>
            <person name="Labrenz M."/>
            <person name="Spormann A.M."/>
            <person name="Op den Camp H."/>
            <person name="Overmann J."/>
            <person name="Amann R."/>
            <person name="Jetten M.S.M."/>
            <person name="Mascher T."/>
            <person name="Medema M.H."/>
            <person name="Devos D.P."/>
            <person name="Kaster A.-K."/>
            <person name="Ovreas L."/>
            <person name="Rohde M."/>
            <person name="Galperin M.Y."/>
            <person name="Jogler C."/>
        </authorList>
    </citation>
    <scope>NUCLEOTIDE SEQUENCE [LARGE SCALE GENOMIC DNA]</scope>
    <source>
        <strain evidence="2 3">Spa11</strain>
    </source>
</reference>
<proteinExistence type="predicted"/>
<organism evidence="2 3">
    <name type="scientific">Botrimarina mediterranea</name>
    <dbReference type="NCBI Taxonomy" id="2528022"/>
    <lineage>
        <taxon>Bacteria</taxon>
        <taxon>Pseudomonadati</taxon>
        <taxon>Planctomycetota</taxon>
        <taxon>Planctomycetia</taxon>
        <taxon>Pirellulales</taxon>
        <taxon>Lacipirellulaceae</taxon>
        <taxon>Botrimarina</taxon>
    </lineage>
</organism>
<protein>
    <submittedName>
        <fullName evidence="2">Uncharacterized protein</fullName>
    </submittedName>
</protein>
<name>A0A518K6Y1_9BACT</name>
<dbReference type="KEGG" id="bmei:Spa11_17610"/>
<gene>
    <name evidence="2" type="ORF">Spa11_17610</name>
</gene>
<dbReference type="RefSeq" id="WP_197529843.1">
    <property type="nucleotide sequence ID" value="NZ_CP036349.1"/>
</dbReference>
<evidence type="ECO:0000256" key="1">
    <source>
        <dbReference type="SAM" id="SignalP"/>
    </source>
</evidence>
<dbReference type="EMBL" id="CP036349">
    <property type="protein sequence ID" value="QDV73563.1"/>
    <property type="molecule type" value="Genomic_DNA"/>
</dbReference>
<dbReference type="Pfam" id="PF20371">
    <property type="entry name" value="DUF6666"/>
    <property type="match status" value="1"/>
</dbReference>
<dbReference type="InterPro" id="IPR046607">
    <property type="entry name" value="DUF6666"/>
</dbReference>
<feature type="chain" id="PRO_5022166605" evidence="1">
    <location>
        <begin position="23"/>
        <end position="455"/>
    </location>
</feature>
<evidence type="ECO:0000313" key="2">
    <source>
        <dbReference type="EMBL" id="QDV73563.1"/>
    </source>
</evidence>
<accession>A0A518K6Y1</accession>
<dbReference type="Proteomes" id="UP000316426">
    <property type="component" value="Chromosome"/>
</dbReference>
<keyword evidence="3" id="KW-1185">Reference proteome</keyword>
<evidence type="ECO:0000313" key="3">
    <source>
        <dbReference type="Proteomes" id="UP000316426"/>
    </source>
</evidence>
<dbReference type="AlphaFoldDB" id="A0A518K6Y1"/>
<sequence length="455" mass="47902" precursor="true">MRHLMHALVGLLAVSASTPALAQLQWQSTGVQQVSHAAPVKPQAKAPSVVRQTPAKPAKVQQAAAQAPVRQAIASIPNPQRAGSSAVRPRIDAAVRTACAHCGGVGGCDCGTPYYQEQGFPISEPGYSVVDPGCGFADPGCGVPDCGCGVDPGCGLTYGETCGCGDVGCGGTCGVGCSSTVGCADGCVPVMLCLPPIRELTISGGVQAFKNPLDGPNRDRGNFGFNQSINLGGSMGWLGVPAIGYQVGYRAAQSQVHGDSSSATSDGHTQQFFTGGLFHRKPVGLQYGVVYDLLQDERQGSMDFGQIRGLISITNPCGHEIGFQFASKTNENTVINAQEVATNYHATNQYLLFYRFHGCQGGELRVFGGFDDDSKGILGLDTAIPLTDRFSMVSGFTYVIPEEDAAGLGAQEEAWNLGMNLVWHYGKRAKQCFHGQYRPLFEVADNGSLIIDDRP</sequence>
<feature type="signal peptide" evidence="1">
    <location>
        <begin position="1"/>
        <end position="22"/>
    </location>
</feature>